<proteinExistence type="predicted"/>
<feature type="region of interest" description="Disordered" evidence="1">
    <location>
        <begin position="370"/>
        <end position="532"/>
    </location>
</feature>
<keyword evidence="5" id="KW-1185">Reference proteome</keyword>
<gene>
    <name evidence="4" type="ORF">LTR09_011124</name>
</gene>
<feature type="compositionally biased region" description="Low complexity" evidence="1">
    <location>
        <begin position="291"/>
        <end position="309"/>
    </location>
</feature>
<feature type="compositionally biased region" description="Low complexity" evidence="1">
    <location>
        <begin position="220"/>
        <end position="235"/>
    </location>
</feature>
<evidence type="ECO:0000313" key="5">
    <source>
        <dbReference type="Proteomes" id="UP001271007"/>
    </source>
</evidence>
<dbReference type="AlphaFoldDB" id="A0AAJ0D6U2"/>
<feature type="compositionally biased region" description="Polar residues" evidence="1">
    <location>
        <begin position="445"/>
        <end position="454"/>
    </location>
</feature>
<dbReference type="Proteomes" id="UP001271007">
    <property type="component" value="Unassembled WGS sequence"/>
</dbReference>
<keyword evidence="2" id="KW-0812">Transmembrane</keyword>
<evidence type="ECO:0000313" key="4">
    <source>
        <dbReference type="EMBL" id="KAK3047495.1"/>
    </source>
</evidence>
<feature type="transmembrane region" description="Helical" evidence="2">
    <location>
        <begin position="242"/>
        <end position="266"/>
    </location>
</feature>
<feature type="compositionally biased region" description="Low complexity" evidence="1">
    <location>
        <begin position="173"/>
        <end position="210"/>
    </location>
</feature>
<feature type="region of interest" description="Disordered" evidence="1">
    <location>
        <begin position="273"/>
        <end position="309"/>
    </location>
</feature>
<feature type="chain" id="PRO_5042562272" evidence="3">
    <location>
        <begin position="24"/>
        <end position="532"/>
    </location>
</feature>
<sequence length="532" mass="55164">MIVRARASLLWIVLLLFATLAATQDLPLAFVTPNLTSPTSNNGGALPYFTIGQYVGVSWTSPFAETSLTLYELGDDGIWILDTLAVNKPPSTTFAVWYSQPIQQTNLGNVMYFLLENGADNTCVGCEVQSPYFNVRAEGVTQSFGLPTFPSASAGAGSSSSSGAAVVTVFAGPSTTSTSTPTSTSMSSSREGTSETGASQTQTSAGQPSSTGGGGGAGAAGQQSSPGSSSDPSSNKSLNLKMGLGLGLGVGILGLAGFIAVLVVCLRRRRFEKQRQRGYAPTGSGNWTKDSAAPAEMSEAGGSSGNSSRGIGVALGAPFAVPGMTSQGPHSHNEYEKTANPQAPYPDDPFLASYPRTSYPKASYLPAPHSEAPYSPAPQIPYPQYLNSATGYNPIPAGAAAGVRSQSPGHDPRRDSEALGPSYGAGGIRRKPVPAPFGPEELESNEQAAASQPARSVRFDEANNDYLDDTPSAYSTAEEYAAESPSDAAAVMHPSNRTEPSSQQSNQQNARSFMTGTDLSSLEGPPRNWPLA</sequence>
<dbReference type="EMBL" id="JAWDJX010000061">
    <property type="protein sequence ID" value="KAK3047495.1"/>
    <property type="molecule type" value="Genomic_DNA"/>
</dbReference>
<feature type="compositionally biased region" description="Low complexity" evidence="1">
    <location>
        <begin position="471"/>
        <end position="486"/>
    </location>
</feature>
<name>A0AAJ0D6U2_9PEZI</name>
<reference evidence="4" key="1">
    <citation type="submission" date="2023-04" db="EMBL/GenBank/DDBJ databases">
        <title>Black Yeasts Isolated from many extreme environments.</title>
        <authorList>
            <person name="Coleine C."/>
            <person name="Stajich J.E."/>
            <person name="Selbmann L."/>
        </authorList>
    </citation>
    <scope>NUCLEOTIDE SEQUENCE</scope>
    <source>
        <strain evidence="4">CCFEE 5312</strain>
    </source>
</reference>
<evidence type="ECO:0000256" key="1">
    <source>
        <dbReference type="SAM" id="MobiDB-lite"/>
    </source>
</evidence>
<comment type="caution">
    <text evidence="4">The sequence shown here is derived from an EMBL/GenBank/DDBJ whole genome shotgun (WGS) entry which is preliminary data.</text>
</comment>
<protein>
    <submittedName>
        <fullName evidence="4">Uncharacterized protein</fullName>
    </submittedName>
</protein>
<keyword evidence="3" id="KW-0732">Signal</keyword>
<evidence type="ECO:0000256" key="3">
    <source>
        <dbReference type="SAM" id="SignalP"/>
    </source>
</evidence>
<keyword evidence="2" id="KW-1133">Transmembrane helix</keyword>
<organism evidence="4 5">
    <name type="scientific">Extremus antarcticus</name>
    <dbReference type="NCBI Taxonomy" id="702011"/>
    <lineage>
        <taxon>Eukaryota</taxon>
        <taxon>Fungi</taxon>
        <taxon>Dikarya</taxon>
        <taxon>Ascomycota</taxon>
        <taxon>Pezizomycotina</taxon>
        <taxon>Dothideomycetes</taxon>
        <taxon>Dothideomycetidae</taxon>
        <taxon>Mycosphaerellales</taxon>
        <taxon>Extremaceae</taxon>
        <taxon>Extremus</taxon>
    </lineage>
</organism>
<feature type="region of interest" description="Disordered" evidence="1">
    <location>
        <begin position="172"/>
        <end position="235"/>
    </location>
</feature>
<evidence type="ECO:0000256" key="2">
    <source>
        <dbReference type="SAM" id="Phobius"/>
    </source>
</evidence>
<feature type="compositionally biased region" description="Polar residues" evidence="1">
    <location>
        <begin position="510"/>
        <end position="520"/>
    </location>
</feature>
<feature type="signal peptide" evidence="3">
    <location>
        <begin position="1"/>
        <end position="23"/>
    </location>
</feature>
<keyword evidence="2" id="KW-0472">Membrane</keyword>
<accession>A0AAJ0D6U2</accession>
<feature type="region of interest" description="Disordered" evidence="1">
    <location>
        <begin position="321"/>
        <end position="352"/>
    </location>
</feature>